<evidence type="ECO:0000313" key="2">
    <source>
        <dbReference type="Proteomes" id="UP000789396"/>
    </source>
</evidence>
<dbReference type="EMBL" id="CAJVPZ010001649">
    <property type="protein sequence ID" value="CAG8496918.1"/>
    <property type="molecule type" value="Genomic_DNA"/>
</dbReference>
<proteinExistence type="predicted"/>
<accession>A0A9N8ZID7</accession>
<name>A0A9N8ZID7_9GLOM</name>
<dbReference type="AlphaFoldDB" id="A0A9N8ZID7"/>
<keyword evidence="2" id="KW-1185">Reference proteome</keyword>
<comment type="caution">
    <text evidence="1">The sequence shown here is derived from an EMBL/GenBank/DDBJ whole genome shotgun (WGS) entry which is preliminary data.</text>
</comment>
<protein>
    <submittedName>
        <fullName evidence="1">17134_t:CDS:1</fullName>
    </submittedName>
</protein>
<reference evidence="1" key="1">
    <citation type="submission" date="2021-06" db="EMBL/GenBank/DDBJ databases">
        <authorList>
            <person name="Kallberg Y."/>
            <person name="Tangrot J."/>
            <person name="Rosling A."/>
        </authorList>
    </citation>
    <scope>NUCLEOTIDE SEQUENCE</scope>
    <source>
        <strain evidence="1">IN212</strain>
    </source>
</reference>
<sequence>MENYYDYSIDEDFDESFSTDQDEPLFVHDYLAAMKAKHWLEEQDSSEIIEYDDDSENSLSEDEHMDRQFLNIEENQRSPCVIIDNLKGEIRRCNSINNLRSVSQLVGTWEIELTQEENSNIATLDCFESNGRHIHKCEGKKSQTCVKNDLHKDDTNQALKLFSRVAYDTLLENQNANELFFTNTTNCLPSPLLIKTAMKINAFDYYLSTDKKYVKADKYRQHREALGNFICNSHKNIEQHRKILEKEHVSKYNLLTKLIKGPNIWNVAVINNIDFKDIVFQYSNIYDVT</sequence>
<dbReference type="Proteomes" id="UP000789396">
    <property type="component" value="Unassembled WGS sequence"/>
</dbReference>
<feature type="non-terminal residue" evidence="1">
    <location>
        <position position="289"/>
    </location>
</feature>
<evidence type="ECO:0000313" key="1">
    <source>
        <dbReference type="EMBL" id="CAG8496918.1"/>
    </source>
</evidence>
<organism evidence="1 2">
    <name type="scientific">Racocetra fulgida</name>
    <dbReference type="NCBI Taxonomy" id="60492"/>
    <lineage>
        <taxon>Eukaryota</taxon>
        <taxon>Fungi</taxon>
        <taxon>Fungi incertae sedis</taxon>
        <taxon>Mucoromycota</taxon>
        <taxon>Glomeromycotina</taxon>
        <taxon>Glomeromycetes</taxon>
        <taxon>Diversisporales</taxon>
        <taxon>Gigasporaceae</taxon>
        <taxon>Racocetra</taxon>
    </lineage>
</organism>
<gene>
    <name evidence="1" type="ORF">RFULGI_LOCUS2252</name>
</gene>
<dbReference type="OrthoDB" id="2414858at2759"/>